<protein>
    <recommendedName>
        <fullName evidence="3 7">Mannitol-1-phosphate 5-dehydrogenase</fullName>
        <ecNumber evidence="2 7">1.1.1.17</ecNumber>
    </recommendedName>
</protein>
<dbReference type="EC" id="1.1.1.17" evidence="2 7"/>
<dbReference type="Pfam" id="PF01232">
    <property type="entry name" value="Mannitol_dh"/>
    <property type="match status" value="1"/>
</dbReference>
<evidence type="ECO:0000256" key="4">
    <source>
        <dbReference type="ARBA" id="ARBA00023002"/>
    </source>
</evidence>
<dbReference type="HAMAP" id="MF_00196">
    <property type="entry name" value="Mannitol_dehydrog"/>
    <property type="match status" value="1"/>
</dbReference>
<dbReference type="InterPro" id="IPR013131">
    <property type="entry name" value="Mannitol_DH_N"/>
</dbReference>
<evidence type="ECO:0000313" key="11">
    <source>
        <dbReference type="Proteomes" id="UP001156102"/>
    </source>
</evidence>
<name>A0AA41XAB0_9BACI</name>
<dbReference type="Gene3D" id="1.10.1040.10">
    <property type="entry name" value="N-(1-d-carboxylethyl)-l-norvaline Dehydrogenase, domain 2"/>
    <property type="match status" value="1"/>
</dbReference>
<evidence type="ECO:0000256" key="1">
    <source>
        <dbReference type="ARBA" id="ARBA00006541"/>
    </source>
</evidence>
<evidence type="ECO:0000259" key="9">
    <source>
        <dbReference type="Pfam" id="PF08125"/>
    </source>
</evidence>
<dbReference type="RefSeq" id="WP_254759556.1">
    <property type="nucleotide sequence ID" value="NZ_JANCLT010000007.1"/>
</dbReference>
<proteinExistence type="inferred from homology"/>
<dbReference type="GO" id="GO:0005829">
    <property type="term" value="C:cytosol"/>
    <property type="evidence" value="ECO:0007669"/>
    <property type="project" value="TreeGrafter"/>
</dbReference>
<evidence type="ECO:0000313" key="10">
    <source>
        <dbReference type="EMBL" id="MCP8969634.1"/>
    </source>
</evidence>
<dbReference type="Gene3D" id="3.40.50.720">
    <property type="entry name" value="NAD(P)-binding Rossmann-like Domain"/>
    <property type="match status" value="1"/>
</dbReference>
<comment type="caution">
    <text evidence="10">The sequence shown here is derived from an EMBL/GenBank/DDBJ whole genome shotgun (WGS) entry which is preliminary data.</text>
</comment>
<dbReference type="NCBIfam" id="NF002646">
    <property type="entry name" value="PRK02318.1-2"/>
    <property type="match status" value="1"/>
</dbReference>
<dbReference type="AlphaFoldDB" id="A0AA41XAB0"/>
<keyword evidence="4 7" id="KW-0560">Oxidoreductase</keyword>
<dbReference type="InterPro" id="IPR036291">
    <property type="entry name" value="NAD(P)-bd_dom_sf"/>
</dbReference>
<dbReference type="Proteomes" id="UP001156102">
    <property type="component" value="Unassembled WGS sequence"/>
</dbReference>
<reference evidence="10" key="1">
    <citation type="submission" date="2022-07" db="EMBL/GenBank/DDBJ databases">
        <authorList>
            <person name="Li W.-J."/>
            <person name="Deng Q.-Q."/>
        </authorList>
    </citation>
    <scope>NUCLEOTIDE SEQUENCE</scope>
    <source>
        <strain evidence="10">SYSU M60031</strain>
    </source>
</reference>
<dbReference type="GO" id="GO:0008926">
    <property type="term" value="F:mannitol-1-phosphate 5-dehydrogenase activity"/>
    <property type="evidence" value="ECO:0007669"/>
    <property type="project" value="UniProtKB-UniRule"/>
</dbReference>
<dbReference type="NCBIfam" id="NF002647">
    <property type="entry name" value="PRK02318.1-3"/>
    <property type="match status" value="1"/>
</dbReference>
<evidence type="ECO:0000256" key="7">
    <source>
        <dbReference type="HAMAP-Rule" id="MF_00196"/>
    </source>
</evidence>
<dbReference type="InterPro" id="IPR000669">
    <property type="entry name" value="Mannitol_DH"/>
</dbReference>
<dbReference type="SUPFAM" id="SSF51735">
    <property type="entry name" value="NAD(P)-binding Rossmann-fold domains"/>
    <property type="match status" value="1"/>
</dbReference>
<comment type="similarity">
    <text evidence="1 7">Belongs to the mannitol dehydrogenase family.</text>
</comment>
<gene>
    <name evidence="7" type="primary">mtlD</name>
    <name evidence="10" type="ORF">NK662_13960</name>
</gene>
<dbReference type="InterPro" id="IPR013118">
    <property type="entry name" value="Mannitol_DH_C"/>
</dbReference>
<feature type="domain" description="Mannitol dehydrogenase N-terminal" evidence="8">
    <location>
        <begin position="2"/>
        <end position="195"/>
    </location>
</feature>
<feature type="domain" description="Mannitol dehydrogenase C-terminal" evidence="9">
    <location>
        <begin position="203"/>
        <end position="381"/>
    </location>
</feature>
<dbReference type="SUPFAM" id="SSF48179">
    <property type="entry name" value="6-phosphogluconate dehydrogenase C-terminal domain-like"/>
    <property type="match status" value="1"/>
</dbReference>
<dbReference type="InterPro" id="IPR023028">
    <property type="entry name" value="Mannitol_1_phos_5_DH"/>
</dbReference>
<evidence type="ECO:0000256" key="3">
    <source>
        <dbReference type="ARBA" id="ARBA00016219"/>
    </source>
</evidence>
<accession>A0AA41XAB0</accession>
<dbReference type="NCBIfam" id="NF002649">
    <property type="entry name" value="PRK02318.2-1"/>
    <property type="match status" value="1"/>
</dbReference>
<evidence type="ECO:0000256" key="6">
    <source>
        <dbReference type="ARBA" id="ARBA00048615"/>
    </source>
</evidence>
<dbReference type="Pfam" id="PF08125">
    <property type="entry name" value="Mannitol_dh_C"/>
    <property type="match status" value="1"/>
</dbReference>
<comment type="catalytic activity">
    <reaction evidence="6 7">
        <text>D-mannitol 1-phosphate + NAD(+) = beta-D-fructose 6-phosphate + NADH + H(+)</text>
        <dbReference type="Rhea" id="RHEA:19661"/>
        <dbReference type="ChEBI" id="CHEBI:15378"/>
        <dbReference type="ChEBI" id="CHEBI:57540"/>
        <dbReference type="ChEBI" id="CHEBI:57634"/>
        <dbReference type="ChEBI" id="CHEBI:57945"/>
        <dbReference type="ChEBI" id="CHEBI:61381"/>
        <dbReference type="EC" id="1.1.1.17"/>
    </reaction>
</comment>
<evidence type="ECO:0000259" key="8">
    <source>
        <dbReference type="Pfam" id="PF01232"/>
    </source>
</evidence>
<dbReference type="NCBIfam" id="NF002652">
    <property type="entry name" value="PRK02318.2-5"/>
    <property type="match status" value="1"/>
</dbReference>
<keyword evidence="5 7" id="KW-0520">NAD</keyword>
<dbReference type="InterPro" id="IPR013328">
    <property type="entry name" value="6PGD_dom2"/>
</dbReference>
<organism evidence="10 11">
    <name type="scientific">Ectobacillus ponti</name>
    <dbReference type="NCBI Taxonomy" id="2961894"/>
    <lineage>
        <taxon>Bacteria</taxon>
        <taxon>Bacillati</taxon>
        <taxon>Bacillota</taxon>
        <taxon>Bacilli</taxon>
        <taxon>Bacillales</taxon>
        <taxon>Bacillaceae</taxon>
        <taxon>Ectobacillus</taxon>
    </lineage>
</organism>
<evidence type="ECO:0000256" key="2">
    <source>
        <dbReference type="ARBA" id="ARBA00012939"/>
    </source>
</evidence>
<dbReference type="PRINTS" id="PR00084">
    <property type="entry name" value="MTLDHDRGNASE"/>
</dbReference>
<dbReference type="PANTHER" id="PTHR30524">
    <property type="entry name" value="MANNITOL-1-PHOSPHATE 5-DEHYDROGENASE"/>
    <property type="match status" value="1"/>
</dbReference>
<dbReference type="PANTHER" id="PTHR30524:SF0">
    <property type="entry name" value="ALTRONATE OXIDOREDUCTASE-RELATED"/>
    <property type="match status" value="1"/>
</dbReference>
<dbReference type="InterPro" id="IPR008927">
    <property type="entry name" value="6-PGluconate_DH-like_C_sf"/>
</dbReference>
<evidence type="ECO:0000256" key="5">
    <source>
        <dbReference type="ARBA" id="ARBA00023027"/>
    </source>
</evidence>
<sequence>MLAVHFGAGNIGRGFIGKLLYQSGFETCFVDVNKEIVNLLNERGEYSVVLADSSQEAFTVKNVRALNSQEQPDAVVDAIANADLVTTAVGPNILPFIAGLIAKGLRQRSQTTDRPLNIIACENMIGGSTLLKEKVYEHVSGDEKAAFDKQFGFPDAAVDRIVPNQQNEDKLMVMVEPFYEWVVEETKLAGEKPPVQGITFVTDLIPYIERKLFTVNTGHAVAAYFGYLFGIPTINEAMANSQVYELVKQALEESGEFLVAKYGFDAETHAAYIQKILQRFANPYISDEVTRVARSPIRKLGPNDRLVSPAKQYAEVVGKQPVYLVKAIAAALLYDYQGDDEATAVQTTIQQNGIAAAIEQYTQLDQNDSLFQAILDQYQQFQAEK</sequence>
<dbReference type="EMBL" id="JANCLT010000007">
    <property type="protein sequence ID" value="MCP8969634.1"/>
    <property type="molecule type" value="Genomic_DNA"/>
</dbReference>
<keyword evidence="11" id="KW-1185">Reference proteome</keyword>
<dbReference type="GO" id="GO:0019592">
    <property type="term" value="P:mannitol catabolic process"/>
    <property type="evidence" value="ECO:0007669"/>
    <property type="project" value="TreeGrafter"/>
</dbReference>
<feature type="binding site" evidence="7">
    <location>
        <begin position="3"/>
        <end position="14"/>
    </location>
    <ligand>
        <name>NAD(+)</name>
        <dbReference type="ChEBI" id="CHEBI:57540"/>
    </ligand>
</feature>